<keyword evidence="4" id="KW-0677">Repeat</keyword>
<evidence type="ECO:0000256" key="1">
    <source>
        <dbReference type="ARBA" id="ARBA00004123"/>
    </source>
</evidence>
<feature type="region of interest" description="Disordered" evidence="13">
    <location>
        <begin position="472"/>
        <end position="530"/>
    </location>
</feature>
<reference evidence="15 16" key="1">
    <citation type="submission" date="2024-07" db="EMBL/GenBank/DDBJ databases">
        <title>Section-level genome sequencing and comparative genomics of Aspergillus sections Usti and Cavernicolus.</title>
        <authorList>
            <consortium name="Lawrence Berkeley National Laboratory"/>
            <person name="Nybo J.L."/>
            <person name="Vesth T.C."/>
            <person name="Theobald S."/>
            <person name="Frisvad J.C."/>
            <person name="Larsen T.O."/>
            <person name="Kjaerboelling I."/>
            <person name="Rothschild-Mancinelli K."/>
            <person name="Lyhne E.K."/>
            <person name="Kogle M.E."/>
            <person name="Barry K."/>
            <person name="Clum A."/>
            <person name="Na H."/>
            <person name="Ledsgaard L."/>
            <person name="Lin J."/>
            <person name="Lipzen A."/>
            <person name="Kuo A."/>
            <person name="Riley R."/>
            <person name="Mondo S."/>
            <person name="LaButti K."/>
            <person name="Haridas S."/>
            <person name="Pangalinan J."/>
            <person name="Salamov A.A."/>
            <person name="Simmons B.A."/>
            <person name="Magnuson J.K."/>
            <person name="Chen J."/>
            <person name="Drula E."/>
            <person name="Henrissat B."/>
            <person name="Wiebenga A."/>
            <person name="Lubbers R.J."/>
            <person name="Gomes A.C."/>
            <person name="Makela M.R."/>
            <person name="Stajich J."/>
            <person name="Grigoriev I.V."/>
            <person name="Mortensen U.H."/>
            <person name="De vries R.P."/>
            <person name="Baker S.E."/>
            <person name="Andersen M.R."/>
        </authorList>
    </citation>
    <scope>NUCLEOTIDE SEQUENCE [LARGE SCALE GENOMIC DNA]</scope>
    <source>
        <strain evidence="15 16">CBS 600.67</strain>
    </source>
</reference>
<dbReference type="PROSITE" id="PS50157">
    <property type="entry name" value="ZINC_FINGER_C2H2_2"/>
    <property type="match status" value="2"/>
</dbReference>
<keyword evidence="3" id="KW-0479">Metal-binding</keyword>
<dbReference type="PANTHER" id="PTHR47257">
    <property type="entry name" value="PH-RESPONSE TRANSCRIPTION FACTOR PACC/RIM101"/>
    <property type="match status" value="1"/>
</dbReference>
<dbReference type="SUPFAM" id="SSF57667">
    <property type="entry name" value="beta-beta-alpha zinc fingers"/>
    <property type="match status" value="2"/>
</dbReference>
<organism evidence="15 16">
    <name type="scientific">Aspergillus cavernicola</name>
    <dbReference type="NCBI Taxonomy" id="176166"/>
    <lineage>
        <taxon>Eukaryota</taxon>
        <taxon>Fungi</taxon>
        <taxon>Dikarya</taxon>
        <taxon>Ascomycota</taxon>
        <taxon>Pezizomycotina</taxon>
        <taxon>Eurotiomycetes</taxon>
        <taxon>Eurotiomycetidae</taxon>
        <taxon>Eurotiales</taxon>
        <taxon>Aspergillaceae</taxon>
        <taxon>Aspergillus</taxon>
        <taxon>Aspergillus subgen. Nidulantes</taxon>
    </lineage>
</organism>
<evidence type="ECO:0000256" key="5">
    <source>
        <dbReference type="ARBA" id="ARBA00022771"/>
    </source>
</evidence>
<comment type="similarity">
    <text evidence="10">Belongs to the pacC/RIM101 family.</text>
</comment>
<dbReference type="PROSITE" id="PS00028">
    <property type="entry name" value="ZINC_FINGER_C2H2_1"/>
    <property type="match status" value="2"/>
</dbReference>
<name>A0ABR4HNP5_9EURO</name>
<keyword evidence="5 12" id="KW-0863">Zinc-finger</keyword>
<evidence type="ECO:0000313" key="16">
    <source>
        <dbReference type="Proteomes" id="UP001610335"/>
    </source>
</evidence>
<gene>
    <name evidence="15" type="ORF">BDW59DRAFT_152952</name>
</gene>
<sequence>MSDQDTTTTSTTVAPVAVPTPQEPPSQPIAQVSSVATPSVTATAAAATAAAATSPVNGNPTSPAAASSSASTRPSEELTCMWQGCSEKLPTAESLYEHVCERHVGRKSTNNLNLTCQWGSCRTTTVKRDHITSHIRVHVPLKPHKCDFCGKAFKRPQDLKKHVKTHADDSVLVRSPEPGSRNPDIMFGGNAKGYAAAAHYFEPAMNPVPSQGYAHGPPQYYQAHHPPQPSSQSYGNVYYALNPGPEPGHASYESKKRGYDALNEFFGDLKRRQFDPNSYAAVGQRLLSLQNLSLPVLTTAPMPEYQPMPAPVAVGGGPYGGGPHPAPAYHLPPMSNVRTKSDLINIDQFLQQMQDTIYENDDNVAAAGVAQPGAHYIHGGLSYRTTHSPPTQLPSAHAAATAPIMSNHSAHSPSTGTPALTPPSSAQSYTSGRSPISLPSTHRVSPPHESGAHMYPRLPSATMADSVAAGYPATSGAAPPSTLGGIFDNDERRRYTGGTLQRARPASRAASEGMDLSSDDKDGERTPTKSAAQISASLIDPALHAGSPGSPSDEEATLRTAQAATQVAERTDAQSLWVENVRLIEYLRNYINNRIDLNEFSSELDSSQSPESKTDDDHMEGVETTSGPARSSRSQTPVMKVDGARDTVMYPTLRGLDEDGDSKMPS</sequence>
<evidence type="ECO:0000256" key="12">
    <source>
        <dbReference type="PROSITE-ProRule" id="PRU00042"/>
    </source>
</evidence>
<comment type="caution">
    <text evidence="15">The sequence shown here is derived from an EMBL/GenBank/DDBJ whole genome shotgun (WGS) entry which is preliminary data.</text>
</comment>
<dbReference type="PANTHER" id="PTHR47257:SF1">
    <property type="entry name" value="PH-RESPONSE TRANSCRIPTION FACTOR PACC_RIM101"/>
    <property type="match status" value="1"/>
</dbReference>
<evidence type="ECO:0000256" key="9">
    <source>
        <dbReference type="ARBA" id="ARBA00023242"/>
    </source>
</evidence>
<feature type="domain" description="C2H2-type" evidence="14">
    <location>
        <begin position="144"/>
        <end position="171"/>
    </location>
</feature>
<dbReference type="Gene3D" id="3.30.160.60">
    <property type="entry name" value="Classic Zinc Finger"/>
    <property type="match status" value="2"/>
</dbReference>
<protein>
    <recommendedName>
        <fullName evidence="11">pH-response transcription factor pacC/RIM101</fullName>
    </recommendedName>
</protein>
<keyword evidence="2" id="KW-0678">Repressor</keyword>
<keyword evidence="9" id="KW-0539">Nucleus</keyword>
<evidence type="ECO:0000256" key="3">
    <source>
        <dbReference type="ARBA" id="ARBA00022723"/>
    </source>
</evidence>
<feature type="compositionally biased region" description="Low complexity" evidence="13">
    <location>
        <begin position="1"/>
        <end position="20"/>
    </location>
</feature>
<dbReference type="InterPro" id="IPR050806">
    <property type="entry name" value="pacC/RIM101"/>
</dbReference>
<feature type="compositionally biased region" description="Polar residues" evidence="13">
    <location>
        <begin position="623"/>
        <end position="637"/>
    </location>
</feature>
<dbReference type="InterPro" id="IPR013087">
    <property type="entry name" value="Znf_C2H2_type"/>
</dbReference>
<evidence type="ECO:0000256" key="11">
    <source>
        <dbReference type="ARBA" id="ARBA00039490"/>
    </source>
</evidence>
<feature type="region of interest" description="Disordered" evidence="13">
    <location>
        <begin position="405"/>
        <end position="456"/>
    </location>
</feature>
<feature type="compositionally biased region" description="Low complexity" evidence="13">
    <location>
        <begin position="602"/>
        <end position="611"/>
    </location>
</feature>
<evidence type="ECO:0000256" key="10">
    <source>
        <dbReference type="ARBA" id="ARBA00038089"/>
    </source>
</evidence>
<accession>A0ABR4HNP5</accession>
<comment type="subcellular location">
    <subcellularLocation>
        <location evidence="1">Nucleus</location>
    </subcellularLocation>
</comment>
<keyword evidence="7" id="KW-0238">DNA-binding</keyword>
<feature type="region of interest" description="Disordered" evidence="13">
    <location>
        <begin position="602"/>
        <end position="666"/>
    </location>
</feature>
<feature type="compositionally biased region" description="Low complexity" evidence="13">
    <location>
        <begin position="32"/>
        <end position="73"/>
    </location>
</feature>
<dbReference type="SMART" id="SM00355">
    <property type="entry name" value="ZnF_C2H2"/>
    <property type="match status" value="3"/>
</dbReference>
<feature type="compositionally biased region" description="Polar residues" evidence="13">
    <location>
        <begin position="405"/>
        <end position="443"/>
    </location>
</feature>
<evidence type="ECO:0000256" key="2">
    <source>
        <dbReference type="ARBA" id="ARBA00022491"/>
    </source>
</evidence>
<feature type="compositionally biased region" description="Basic and acidic residues" evidence="13">
    <location>
        <begin position="612"/>
        <end position="621"/>
    </location>
</feature>
<dbReference type="InterPro" id="IPR036236">
    <property type="entry name" value="Znf_C2H2_sf"/>
</dbReference>
<evidence type="ECO:0000256" key="8">
    <source>
        <dbReference type="ARBA" id="ARBA00023159"/>
    </source>
</evidence>
<evidence type="ECO:0000313" key="15">
    <source>
        <dbReference type="EMBL" id="KAL2817031.1"/>
    </source>
</evidence>
<evidence type="ECO:0000256" key="7">
    <source>
        <dbReference type="ARBA" id="ARBA00023125"/>
    </source>
</evidence>
<dbReference type="Proteomes" id="UP001610335">
    <property type="component" value="Unassembled WGS sequence"/>
</dbReference>
<evidence type="ECO:0000256" key="4">
    <source>
        <dbReference type="ARBA" id="ARBA00022737"/>
    </source>
</evidence>
<keyword evidence="8" id="KW-0010">Activator</keyword>
<feature type="domain" description="C2H2-type" evidence="14">
    <location>
        <begin position="114"/>
        <end position="143"/>
    </location>
</feature>
<keyword evidence="6" id="KW-0862">Zinc</keyword>
<feature type="region of interest" description="Disordered" evidence="13">
    <location>
        <begin position="1"/>
        <end position="73"/>
    </location>
</feature>
<dbReference type="EMBL" id="JBFXLS010000096">
    <property type="protein sequence ID" value="KAL2817031.1"/>
    <property type="molecule type" value="Genomic_DNA"/>
</dbReference>
<evidence type="ECO:0000256" key="13">
    <source>
        <dbReference type="SAM" id="MobiDB-lite"/>
    </source>
</evidence>
<feature type="compositionally biased region" description="Basic and acidic residues" evidence="13">
    <location>
        <begin position="518"/>
        <end position="527"/>
    </location>
</feature>
<evidence type="ECO:0000259" key="14">
    <source>
        <dbReference type="PROSITE" id="PS50157"/>
    </source>
</evidence>
<evidence type="ECO:0000256" key="6">
    <source>
        <dbReference type="ARBA" id="ARBA00022833"/>
    </source>
</evidence>
<keyword evidence="16" id="KW-1185">Reference proteome</keyword>
<proteinExistence type="inferred from homology"/>